<reference evidence="2 3" key="1">
    <citation type="journal article" date="2009" name="J. Bacteriol.">
        <title>Draft genome sequence of the extremely acidophilic bacterium Acidithiobacillus caldus ATCC 51756 reveals metabolic versatility in the genus Acidithiobacillus.</title>
        <authorList>
            <person name="Valdes J."/>
            <person name="Quatrini R."/>
            <person name="Hallberg K."/>
            <person name="Dopson M."/>
            <person name="Valenzuela P.D."/>
            <person name="Holmes D.S."/>
        </authorList>
    </citation>
    <scope>NUCLEOTIDE SEQUENCE [LARGE SCALE GENOMIC DNA]</scope>
    <source>
        <strain evidence="3">ATCC 51756 / DSM 8584 / KU</strain>
    </source>
</reference>
<name>A0A059ZVK2_ACICK</name>
<dbReference type="Gene3D" id="3.40.50.10610">
    <property type="entry name" value="ABC-type transport auxiliary lipoprotein component"/>
    <property type="match status" value="1"/>
</dbReference>
<dbReference type="Proteomes" id="UP000005522">
    <property type="component" value="Chromosome"/>
</dbReference>
<proteinExistence type="predicted"/>
<accession>A0A059ZVK2</accession>
<dbReference type="RefSeq" id="WP_004869745.1">
    <property type="nucleotide sequence ID" value="NZ_CP005986.1"/>
</dbReference>
<evidence type="ECO:0000313" key="3">
    <source>
        <dbReference type="Proteomes" id="UP000005522"/>
    </source>
</evidence>
<evidence type="ECO:0000313" key="2">
    <source>
        <dbReference type="EMBL" id="AIA53932.1"/>
    </source>
</evidence>
<dbReference type="KEGG" id="acz:Acaty_c0040"/>
<keyword evidence="1" id="KW-0732">Signal</keyword>
<feature type="chain" id="PRO_5001581981" evidence="1">
    <location>
        <begin position="23"/>
        <end position="178"/>
    </location>
</feature>
<dbReference type="eggNOG" id="COG5616">
    <property type="taxonomic scope" value="Bacteria"/>
</dbReference>
<sequence length="178" mass="18860">MNWRWVLASVGLLALLSGCAGMDLRTAKPLPKAQDVAWAVLPFANNTETPMANARAAALAAGILQSEGQRVVGSLPVSTRTQDLLGGDWKKEYAEALTAARSDGARYALAGSVDEWTYRAGINAEPEVAMTLWVVDVAKDRVVWSGVGSAHGGSLGRSGTGGVAQRLMQRLLDRALNR</sequence>
<evidence type="ECO:0000256" key="1">
    <source>
        <dbReference type="SAM" id="SignalP"/>
    </source>
</evidence>
<gene>
    <name evidence="2" type="ORF">Acaty_c0040</name>
</gene>
<organism evidence="2 3">
    <name type="scientific">Acidithiobacillus caldus (strain ATCC 51756 / DSM 8584 / KU)</name>
    <dbReference type="NCBI Taxonomy" id="637389"/>
    <lineage>
        <taxon>Bacteria</taxon>
        <taxon>Pseudomonadati</taxon>
        <taxon>Pseudomonadota</taxon>
        <taxon>Acidithiobacillia</taxon>
        <taxon>Acidithiobacillales</taxon>
        <taxon>Acidithiobacillaceae</taxon>
        <taxon>Acidithiobacillus</taxon>
    </lineage>
</organism>
<dbReference type="PROSITE" id="PS51257">
    <property type="entry name" value="PROKAR_LIPOPROTEIN"/>
    <property type="match status" value="1"/>
</dbReference>
<dbReference type="HOGENOM" id="CLU_105029_0_0_6"/>
<dbReference type="AlphaFoldDB" id="A0A059ZVK2"/>
<feature type="signal peptide" evidence="1">
    <location>
        <begin position="1"/>
        <end position="22"/>
    </location>
</feature>
<protein>
    <submittedName>
        <fullName evidence="2">Extracellular Matrix protein PelC</fullName>
    </submittedName>
</protein>
<dbReference type="EMBL" id="CP005986">
    <property type="protein sequence ID" value="AIA53932.1"/>
    <property type="molecule type" value="Genomic_DNA"/>
</dbReference>